<sequence length="757" mass="89425">MPFLKTDSFSFQEKKLYKILSKSINTFDNFHEFFFKKIFLNRNFLILGTVFFNKVYIFSLVKQKIKLLNLLEESSELIILTKVSATGKKIVTCTKKNKIFLYIICFFGKKNKNIKYYKKLEIYKEKKILSICFDQKELLLIISYENGGLSIFNTKKKTFIELNINISFEKFHICHQDFVTKIIGKTSFGFFIQYDLFDKKILYKKKADFFMTFENLVLLQSQKKLQVRCICHDKKLVNIKLFIIYPIFAFINQSAVLIYHEFNFFYIKLSSKKILKYKENIFLNKFLYTRKKSVQQFFIYNNNLVNFVIILHLKLDIILFSKAISENRMSLYIYNSQFCNLRKIHDVKFVNEECSLLVATDDQDIRLYHVKSFYLKGLFSFQNSFFLKIETKGNLLMANSSAGKIVFWKIDRFCLLTSINISNENTNIFSLFKQGGVVNFFISGGKDCIVKLWKFHFKSIFDLKVDLLGQRKMEKSKICLISTHESKSIFAVASECKKIFLWKKSSKNPYLVINKFRKSIWCLNFSRKKNWLVTGLSNGDIFFFDLSDGSCLKKLHDHTGSITNCVLSLDDFYLYTSNSKGEMKIWKIKPSTCTNVIRKNKNCIWAFAFSTFQNFIIVGYADGTLIFIKQVESEFPFKQKLKFKIFNLTRNSNVRKESCFILTHVLNFNDSKLLFKFLICISDKFSPLFENIILFLSNLNTRTLQFFFKCMLTWNVEKEKACILKKILIAVERNFPFFSINFKKKILNFLDMSYLEG</sequence>
<keyword evidence="4" id="KW-1133">Transmembrane helix</keyword>
<keyword evidence="2" id="KW-0677">Repeat</keyword>
<geneLocation type="nucleomorph" evidence="5"/>
<accession>F2HHZ1</accession>
<dbReference type="InterPro" id="IPR015943">
    <property type="entry name" value="WD40/YVTN_repeat-like_dom_sf"/>
</dbReference>
<dbReference type="PROSITE" id="PS50082">
    <property type="entry name" value="WD_REPEATS_2"/>
    <property type="match status" value="1"/>
</dbReference>
<keyword evidence="5" id="KW-0542">Nucleomorph</keyword>
<evidence type="ECO:0000256" key="2">
    <source>
        <dbReference type="ARBA" id="ARBA00022737"/>
    </source>
</evidence>
<keyword evidence="4" id="KW-0812">Transmembrane</keyword>
<dbReference type="PANTHER" id="PTHR19854">
    <property type="entry name" value="TRANSDUCIN BETA-LIKE 3"/>
    <property type="match status" value="1"/>
</dbReference>
<dbReference type="SUPFAM" id="SSF50978">
    <property type="entry name" value="WD40 repeat-like"/>
    <property type="match status" value="2"/>
</dbReference>
<evidence type="ECO:0000256" key="4">
    <source>
        <dbReference type="SAM" id="Phobius"/>
    </source>
</evidence>
<dbReference type="Gene3D" id="2.130.10.10">
    <property type="entry name" value="YVTN repeat-like/Quinoprotein amine dehydrogenase"/>
    <property type="match status" value="2"/>
</dbReference>
<evidence type="ECO:0000313" key="6">
    <source>
        <dbReference type="Proteomes" id="UP000243423"/>
    </source>
</evidence>
<dbReference type="InterPro" id="IPR036322">
    <property type="entry name" value="WD40_repeat_dom_sf"/>
</dbReference>
<dbReference type="GeneID" id="10447179"/>
<keyword evidence="1 3" id="KW-0853">WD repeat</keyword>
<feature type="repeat" description="WD" evidence="3">
    <location>
        <begin position="555"/>
        <end position="596"/>
    </location>
</feature>
<dbReference type="AlphaFoldDB" id="F2HHZ1"/>
<keyword evidence="4" id="KW-0472">Membrane</keyword>
<dbReference type="SMART" id="SM00320">
    <property type="entry name" value="WD40"/>
    <property type="match status" value="7"/>
</dbReference>
<evidence type="ECO:0000256" key="1">
    <source>
        <dbReference type="ARBA" id="ARBA00022574"/>
    </source>
</evidence>
<proteinExistence type="predicted"/>
<organism evidence="5 6">
    <name type="scientific">Cryptomonas paramaecium</name>
    <dbReference type="NCBI Taxonomy" id="2898"/>
    <lineage>
        <taxon>Eukaryota</taxon>
        <taxon>Cryptophyceae</taxon>
        <taxon>Cryptomonadales</taxon>
        <taxon>Cryptomonadaceae</taxon>
        <taxon>Cryptomonas</taxon>
    </lineage>
</organism>
<dbReference type="Proteomes" id="UP000243423">
    <property type="component" value="Nucleomorph 2"/>
</dbReference>
<evidence type="ECO:0000256" key="3">
    <source>
        <dbReference type="PROSITE-ProRule" id="PRU00221"/>
    </source>
</evidence>
<dbReference type="RefSeq" id="XP_003239835.1">
    <property type="nucleotide sequence ID" value="XM_003239787.1"/>
</dbReference>
<dbReference type="Pfam" id="PF00400">
    <property type="entry name" value="WD40"/>
    <property type="match status" value="2"/>
</dbReference>
<reference evidence="5 6" key="1">
    <citation type="journal article" date="2011" name="Genome Biol. Evol.">
        <title>Complete nucleomorph genome sequence of the nonphotosynthetic alga Cryptomonas paramecium reveals a core nucleomorph gene set.</title>
        <authorList>
            <person name="Tanifuji G."/>
            <person name="Onodera N.T."/>
            <person name="Wheeler T.J."/>
            <person name="Dlutek M."/>
            <person name="Donaher N."/>
            <person name="Archibald J.M."/>
        </authorList>
    </citation>
    <scope>NUCLEOTIDE SEQUENCE [LARGE SCALE GENOMIC DNA]</scope>
    <source>
        <strain evidence="5 6">CCAP977/2A</strain>
    </source>
</reference>
<feature type="transmembrane region" description="Helical" evidence="4">
    <location>
        <begin position="242"/>
        <end position="260"/>
    </location>
</feature>
<dbReference type="InterPro" id="IPR001680">
    <property type="entry name" value="WD40_rpt"/>
</dbReference>
<name>F2HHZ1_9CRYP</name>
<gene>
    <name evidence="5" type="primary">tbl3</name>
    <name evidence="5" type="ORF">CPARA_2gp279</name>
</gene>
<evidence type="ECO:0000313" key="5">
    <source>
        <dbReference type="EMBL" id="AEA38937.1"/>
    </source>
</evidence>
<dbReference type="EMBL" id="CP002173">
    <property type="protein sequence ID" value="AEA38937.1"/>
    <property type="molecule type" value="Genomic_DNA"/>
</dbReference>
<feature type="transmembrane region" description="Helical" evidence="4">
    <location>
        <begin position="44"/>
        <end position="61"/>
    </location>
</feature>
<protein>
    <submittedName>
        <fullName evidence="5">Transducin (Beta) 3-like protein</fullName>
    </submittedName>
</protein>